<evidence type="ECO:0000256" key="5">
    <source>
        <dbReference type="PROSITE-ProRule" id="PRU01024"/>
    </source>
</evidence>
<keyword evidence="3 5" id="KW-0949">S-adenosyl-L-methionine</keyword>
<dbReference type="STRING" id="1123866.NT01SARS_0520"/>
<evidence type="ECO:0000256" key="6">
    <source>
        <dbReference type="PROSITE-ProRule" id="PRU10015"/>
    </source>
</evidence>
<feature type="binding site" evidence="5">
    <location>
        <position position="267"/>
    </location>
    <ligand>
        <name>S-adenosyl-L-methionine</name>
        <dbReference type="ChEBI" id="CHEBI:59789"/>
    </ligand>
</feature>
<dbReference type="GO" id="GO:0008033">
    <property type="term" value="P:tRNA processing"/>
    <property type="evidence" value="ECO:0007669"/>
    <property type="project" value="UniProtKB-KW"/>
</dbReference>
<keyword evidence="2 5" id="KW-0808">Transferase</keyword>
<dbReference type="Gene3D" id="3.40.50.150">
    <property type="entry name" value="Vaccinia Virus protein VP39"/>
    <property type="match status" value="1"/>
</dbReference>
<dbReference type="SUPFAM" id="SSF53335">
    <property type="entry name" value="S-adenosyl-L-methionine-dependent methyltransferases"/>
    <property type="match status" value="1"/>
</dbReference>
<dbReference type="PANTHER" id="PTHR47790">
    <property type="entry name" value="TRNA/TMRNA (URACIL-C(5))-METHYLTRANSFERASE"/>
    <property type="match status" value="1"/>
</dbReference>
<protein>
    <submittedName>
        <fullName evidence="7">tRNA (Uracil-5-)-methyltransferase</fullName>
    </submittedName>
</protein>
<comment type="similarity">
    <text evidence="5">Belongs to the class I-like SAM-binding methyltransferase superfamily. RNA M5U methyltransferase family.</text>
</comment>
<dbReference type="PANTHER" id="PTHR47790:SF2">
    <property type="entry name" value="TRNA_TMRNA (URACIL-C(5))-METHYLTRANSFERASE"/>
    <property type="match status" value="1"/>
</dbReference>
<evidence type="ECO:0000313" key="8">
    <source>
        <dbReference type="Proteomes" id="UP000010305"/>
    </source>
</evidence>
<dbReference type="GO" id="GO:0032259">
    <property type="term" value="P:methylation"/>
    <property type="evidence" value="ECO:0007669"/>
    <property type="project" value="UniProtKB-KW"/>
</dbReference>
<keyword evidence="4" id="KW-0819">tRNA processing</keyword>
<dbReference type="EMBL" id="JH611156">
    <property type="protein sequence ID" value="EJP72034.1"/>
    <property type="molecule type" value="Genomic_DNA"/>
</dbReference>
<evidence type="ECO:0000256" key="2">
    <source>
        <dbReference type="ARBA" id="ARBA00022679"/>
    </source>
</evidence>
<dbReference type="GO" id="GO:0019843">
    <property type="term" value="F:rRNA binding"/>
    <property type="evidence" value="ECO:0007669"/>
    <property type="project" value="TreeGrafter"/>
</dbReference>
<accession>J4KS39</accession>
<feature type="binding site" evidence="5">
    <location>
        <position position="208"/>
    </location>
    <ligand>
        <name>S-adenosyl-L-methionine</name>
        <dbReference type="ChEBI" id="CHEBI:59789"/>
    </ligand>
</feature>
<proteinExistence type="inferred from homology"/>
<sequence>MNKFEKFNNEIKTYFRSEVVTNLSPSTSHRSRCEFSYYDNHYAMHGPNKKLLLKSFPSAASCIKKVMPRLIKEINNSSELNERLFQINFRSNKDNKVMVTLIYHKKINESLIALINNLSKKYDLLLIARSKNFVYSTNQMYLDNLIDGYINYQTDNCFYQPNKFLLEMMIEKVSEMVINPKDLLEIYCGVGTFTLSLSKIFSKVFATENNRSAIKCLKKAMNENQIHNIMHARLSAEEVCDAFHGKKFFRLNEIDINSLDISHVLVDPPRSGLTYEVIDLIKNFKNIIYISCNPETYLRDIKKLKNHKLKNVEIFDQFPNTEHLEIVSLLEAS</sequence>
<evidence type="ECO:0000256" key="3">
    <source>
        <dbReference type="ARBA" id="ARBA00022691"/>
    </source>
</evidence>
<dbReference type="InterPro" id="IPR011869">
    <property type="entry name" value="TrmA_MeTrfase"/>
</dbReference>
<feature type="binding site" evidence="5">
    <location>
        <position position="160"/>
    </location>
    <ligand>
        <name>S-adenosyl-L-methionine</name>
        <dbReference type="ChEBI" id="CHEBI:59789"/>
    </ligand>
</feature>
<keyword evidence="1 5" id="KW-0489">Methyltransferase</keyword>
<dbReference type="HOGENOM" id="CLU_043022_1_0_6"/>
<dbReference type="PROSITE" id="PS01230">
    <property type="entry name" value="TRMA_1"/>
    <property type="match status" value="1"/>
</dbReference>
<dbReference type="AlphaFoldDB" id="J4KS39"/>
<dbReference type="GO" id="GO:0005829">
    <property type="term" value="C:cytosol"/>
    <property type="evidence" value="ECO:0007669"/>
    <property type="project" value="TreeGrafter"/>
</dbReference>
<gene>
    <name evidence="7" type="ORF">NT01SARS_0520</name>
</gene>
<feature type="active site" evidence="6">
    <location>
        <position position="292"/>
    </location>
</feature>
<feature type="binding site" evidence="5">
    <location>
        <position position="187"/>
    </location>
    <ligand>
        <name>S-adenosyl-L-methionine</name>
        <dbReference type="ChEBI" id="CHEBI:59789"/>
    </ligand>
</feature>
<evidence type="ECO:0000256" key="1">
    <source>
        <dbReference type="ARBA" id="ARBA00022603"/>
    </source>
</evidence>
<organism evidence="7 8">
    <name type="scientific">SAR86 cluster bacterium SAR86A</name>
    <dbReference type="NCBI Taxonomy" id="1123866"/>
    <lineage>
        <taxon>Bacteria</taxon>
        <taxon>Pseudomonadati</taxon>
        <taxon>Pseudomonadota</taxon>
        <taxon>Gammaproteobacteria</taxon>
        <taxon>SAR86 cluster</taxon>
    </lineage>
</organism>
<dbReference type="Pfam" id="PF05958">
    <property type="entry name" value="tRNA_U5-meth_tr"/>
    <property type="match status" value="1"/>
</dbReference>
<dbReference type="InterPro" id="IPR010280">
    <property type="entry name" value="U5_MeTrfase_fam"/>
</dbReference>
<evidence type="ECO:0000313" key="7">
    <source>
        <dbReference type="EMBL" id="EJP72034.1"/>
    </source>
</evidence>
<dbReference type="GO" id="GO:0030697">
    <property type="term" value="F:tRNA (uracil(54)-C5)-methyltransferase activity, S-adenosyl methionine-dependent"/>
    <property type="evidence" value="ECO:0007669"/>
    <property type="project" value="InterPro"/>
</dbReference>
<dbReference type="GO" id="GO:0000049">
    <property type="term" value="F:tRNA binding"/>
    <property type="evidence" value="ECO:0007669"/>
    <property type="project" value="TreeGrafter"/>
</dbReference>
<dbReference type="InterPro" id="IPR029063">
    <property type="entry name" value="SAM-dependent_MTases_sf"/>
</dbReference>
<feature type="active site" description="Nucleophile" evidence="5">
    <location>
        <position position="292"/>
    </location>
</feature>
<evidence type="ECO:0000256" key="4">
    <source>
        <dbReference type="ARBA" id="ARBA00022694"/>
    </source>
</evidence>
<dbReference type="Gene3D" id="2.40.50.1070">
    <property type="match status" value="1"/>
</dbReference>
<dbReference type="PROSITE" id="PS51687">
    <property type="entry name" value="SAM_MT_RNA_M5U"/>
    <property type="match status" value="1"/>
</dbReference>
<dbReference type="InterPro" id="IPR030390">
    <property type="entry name" value="MeTrfase_TrmA_AS"/>
</dbReference>
<name>J4KS39_9GAMM</name>
<reference evidence="7 8" key="1">
    <citation type="journal article" date="2012" name="ISME J.">
        <title>Genomic insights to SAR86, an abundant and uncultivated marine bacterial lineage.</title>
        <authorList>
            <person name="Dupont C.L."/>
            <person name="Rusch D.B."/>
            <person name="Yooseph S."/>
            <person name="Lombardo M.J."/>
            <person name="Richter R.A."/>
            <person name="Valas R."/>
            <person name="Novotny M."/>
            <person name="Yee-Greenbaum J."/>
            <person name="Selengut J.D."/>
            <person name="Haft D.H."/>
            <person name="Halpern A.L."/>
            <person name="Lasken R.S."/>
            <person name="Nealson K."/>
            <person name="Friedman R."/>
            <person name="Venter J.C."/>
        </authorList>
    </citation>
    <scope>NUCLEOTIDE SEQUENCE [LARGE SCALE GENOMIC DNA]</scope>
</reference>
<dbReference type="Proteomes" id="UP000010305">
    <property type="component" value="Unassembled WGS sequence"/>
</dbReference>